<evidence type="ECO:0000313" key="4">
    <source>
        <dbReference type="EMBL" id="AEA46183.1"/>
    </source>
</evidence>
<protein>
    <submittedName>
        <fullName evidence="4">Hydrogenase expression/formation protein HypE</fullName>
    </submittedName>
</protein>
<dbReference type="STRING" id="693661.Arcve_0142"/>
<feature type="domain" description="PurM-like C-terminal" evidence="3">
    <location>
        <begin position="175"/>
        <end position="322"/>
    </location>
</feature>
<dbReference type="GO" id="GO:0051604">
    <property type="term" value="P:protein maturation"/>
    <property type="evidence" value="ECO:0007669"/>
    <property type="project" value="TreeGrafter"/>
</dbReference>
<keyword evidence="5" id="KW-1185">Reference proteome</keyword>
<dbReference type="InterPro" id="IPR036921">
    <property type="entry name" value="PurM-like_N_sf"/>
</dbReference>
<dbReference type="OrthoDB" id="31494at2157"/>
<dbReference type="CDD" id="cd02197">
    <property type="entry name" value="HypE"/>
    <property type="match status" value="1"/>
</dbReference>
<dbReference type="InterPro" id="IPR011854">
    <property type="entry name" value="HypE"/>
</dbReference>
<dbReference type="KEGG" id="ave:Arcve_0142"/>
<organism evidence="4 5">
    <name type="scientific">Archaeoglobus veneficus (strain DSM 11195 / SNP6)</name>
    <dbReference type="NCBI Taxonomy" id="693661"/>
    <lineage>
        <taxon>Archaea</taxon>
        <taxon>Methanobacteriati</taxon>
        <taxon>Methanobacteriota</taxon>
        <taxon>Archaeoglobi</taxon>
        <taxon>Archaeoglobales</taxon>
        <taxon>Archaeoglobaceae</taxon>
        <taxon>Archaeoglobus</taxon>
    </lineage>
</organism>
<feature type="domain" description="PurM-like N-terminal" evidence="2">
    <location>
        <begin position="46"/>
        <end position="145"/>
    </location>
</feature>
<dbReference type="EMBL" id="CP002588">
    <property type="protein sequence ID" value="AEA46183.1"/>
    <property type="molecule type" value="Genomic_DNA"/>
</dbReference>
<dbReference type="InterPro" id="IPR036676">
    <property type="entry name" value="PurM-like_C_sf"/>
</dbReference>
<name>F2KN82_ARCVS</name>
<dbReference type="RefSeq" id="WP_013682859.1">
    <property type="nucleotide sequence ID" value="NC_015320.1"/>
</dbReference>
<dbReference type="AlphaFoldDB" id="F2KN82"/>
<dbReference type="NCBIfam" id="TIGR02124">
    <property type="entry name" value="hypE"/>
    <property type="match status" value="1"/>
</dbReference>
<proteinExistence type="inferred from homology"/>
<dbReference type="Gene3D" id="3.30.1330.10">
    <property type="entry name" value="PurM-like, N-terminal domain"/>
    <property type="match status" value="1"/>
</dbReference>
<dbReference type="SUPFAM" id="SSF55326">
    <property type="entry name" value="PurM N-terminal domain-like"/>
    <property type="match status" value="1"/>
</dbReference>
<dbReference type="GeneID" id="10393234"/>
<sequence>MKLIRKEDGAGGKYMMDFLRKHVISRFDSKAGEIALSELDDSSDFNGYAFTTDSYVVSPPVFPGGSIGSLAVCGTANDLAVMGAKPAVMSMSLIVQDGFSVETLDRILDDMAEWLEKIDAKIITGDTKVVEANIGIAVNTTGIGLRNEHLEKNLSIVREYRSYPYSWVRDRGLAEGDAVIITGNIAEHAAAIMASREGFGFELDVESDVYPVWLFLKNALETGGITAMKDPTRGGIAAALNEIAEKSGVGILIEEEKIPIRDDVKSFCDVLGLDPLMMANEGKVVMGVVADLAEEVLKALKKAGQKDAAIVGYATSEFREVVIETTIGTRKIMPPPTADPIPRVC</sequence>
<dbReference type="SUPFAM" id="SSF56042">
    <property type="entry name" value="PurM C-terminal domain-like"/>
    <property type="match status" value="1"/>
</dbReference>
<gene>
    <name evidence="4" type="ordered locus">Arcve_0142</name>
</gene>
<evidence type="ECO:0000259" key="3">
    <source>
        <dbReference type="Pfam" id="PF02769"/>
    </source>
</evidence>
<dbReference type="InterPro" id="IPR016188">
    <property type="entry name" value="PurM-like_N"/>
</dbReference>
<dbReference type="Gene3D" id="3.90.650.10">
    <property type="entry name" value="PurM-like C-terminal domain"/>
    <property type="match status" value="1"/>
</dbReference>
<evidence type="ECO:0000313" key="5">
    <source>
        <dbReference type="Proteomes" id="UP000008136"/>
    </source>
</evidence>
<dbReference type="HOGENOM" id="CLU_049733_0_0_2"/>
<dbReference type="PIRSF" id="PIRSF005644">
    <property type="entry name" value="Hdrgns_mtr_HypE"/>
    <property type="match status" value="1"/>
</dbReference>
<dbReference type="Proteomes" id="UP000008136">
    <property type="component" value="Chromosome"/>
</dbReference>
<dbReference type="PANTHER" id="PTHR30303:SF0">
    <property type="entry name" value="CARBAMOYL DEHYDRATASE HYPE"/>
    <property type="match status" value="1"/>
</dbReference>
<dbReference type="PANTHER" id="PTHR30303">
    <property type="entry name" value="HYDROGENASE ISOENZYMES FORMATION PROTEIN HYPE"/>
    <property type="match status" value="1"/>
</dbReference>
<evidence type="ECO:0000259" key="2">
    <source>
        <dbReference type="Pfam" id="PF00586"/>
    </source>
</evidence>
<dbReference type="Pfam" id="PF00586">
    <property type="entry name" value="AIRS"/>
    <property type="match status" value="1"/>
</dbReference>
<accession>F2KN82</accession>
<dbReference type="Pfam" id="PF02769">
    <property type="entry name" value="AIRS_C"/>
    <property type="match status" value="1"/>
</dbReference>
<comment type="similarity">
    <text evidence="1">Belongs to the HypE family.</text>
</comment>
<dbReference type="InterPro" id="IPR010918">
    <property type="entry name" value="PurM-like_C_dom"/>
</dbReference>
<reference evidence="4 5" key="1">
    <citation type="submission" date="2011-03" db="EMBL/GenBank/DDBJ databases">
        <title>The complete genome of Archaeoglobus veneficus SNP6.</title>
        <authorList>
            <consortium name="US DOE Joint Genome Institute (JGI-PGF)"/>
            <person name="Lucas S."/>
            <person name="Copeland A."/>
            <person name="Lapidus A."/>
            <person name="Bruce D."/>
            <person name="Goodwin L."/>
            <person name="Pitluck S."/>
            <person name="Kyrpides N."/>
            <person name="Mavromatis K."/>
            <person name="Pagani I."/>
            <person name="Ivanova N."/>
            <person name="Mikhailova N."/>
            <person name="Lu M."/>
            <person name="Detter J.C."/>
            <person name="Tapia R."/>
            <person name="Han C."/>
            <person name="Land M."/>
            <person name="Hauser L."/>
            <person name="Markowitz V."/>
            <person name="Cheng J.-F."/>
            <person name="Hugenholtz P."/>
            <person name="Woyke T."/>
            <person name="Wu D."/>
            <person name="Spring S."/>
            <person name="Brambilla E."/>
            <person name="Klenk H.-P."/>
            <person name="Eisen J.A."/>
        </authorList>
    </citation>
    <scope>NUCLEOTIDE SEQUENCE [LARGE SCALE GENOMIC DNA]</scope>
    <source>
        <strain>SNP6</strain>
    </source>
</reference>
<evidence type="ECO:0000256" key="1">
    <source>
        <dbReference type="ARBA" id="ARBA00006243"/>
    </source>
</evidence>
<dbReference type="eggNOG" id="arCOG00636">
    <property type="taxonomic scope" value="Archaea"/>
</dbReference>